<evidence type="ECO:0000259" key="7">
    <source>
        <dbReference type="Pfam" id="PF00483"/>
    </source>
</evidence>
<dbReference type="NCBIfam" id="TIGR01479">
    <property type="entry name" value="GMP_PMI"/>
    <property type="match status" value="1"/>
</dbReference>
<evidence type="ECO:0000259" key="9">
    <source>
        <dbReference type="Pfam" id="PF22640"/>
    </source>
</evidence>
<keyword evidence="3" id="KW-0808">Transferase</keyword>
<dbReference type="Gene3D" id="3.90.550.10">
    <property type="entry name" value="Spore Coat Polysaccharide Biosynthesis Protein SpsA, Chain A"/>
    <property type="match status" value="1"/>
</dbReference>
<keyword evidence="5" id="KW-0342">GTP-binding</keyword>
<evidence type="ECO:0000313" key="10">
    <source>
        <dbReference type="EMBL" id="QHU04399.1"/>
    </source>
</evidence>
<dbReference type="CDD" id="cd02213">
    <property type="entry name" value="cupin_PMI_typeII_C"/>
    <property type="match status" value="1"/>
</dbReference>
<feature type="domain" description="Nucleotidyl transferase" evidence="7">
    <location>
        <begin position="5"/>
        <end position="297"/>
    </location>
</feature>
<dbReference type="InterPro" id="IPR011051">
    <property type="entry name" value="RmlC_Cupin_sf"/>
</dbReference>
<dbReference type="Pfam" id="PF22640">
    <property type="entry name" value="ManC_GMP_beta-helix"/>
    <property type="match status" value="1"/>
</dbReference>
<dbReference type="InterPro" id="IPR006375">
    <property type="entry name" value="Man1P_GuaTrfase/Man6P_Isoase"/>
</dbReference>
<feature type="domain" description="Mannose-6-phosphate isomerase type II C-terminal" evidence="8">
    <location>
        <begin position="364"/>
        <end position="480"/>
    </location>
</feature>
<dbReference type="SUPFAM" id="SSF53448">
    <property type="entry name" value="Nucleotide-diphospho-sugar transferases"/>
    <property type="match status" value="1"/>
</dbReference>
<name>A0A6C0JFL8_9ZZZZ</name>
<evidence type="ECO:0000256" key="5">
    <source>
        <dbReference type="ARBA" id="ARBA00023134"/>
    </source>
</evidence>
<dbReference type="InterPro" id="IPR001538">
    <property type="entry name" value="Man6P_isomerase-2_C"/>
</dbReference>
<feature type="domain" description="MannoseP isomerase/GMP-like beta-helix" evidence="9">
    <location>
        <begin position="308"/>
        <end position="360"/>
    </location>
</feature>
<dbReference type="InterPro" id="IPR054566">
    <property type="entry name" value="ManC/GMP-like_b-helix"/>
</dbReference>
<organism evidence="10">
    <name type="scientific">viral metagenome</name>
    <dbReference type="NCBI Taxonomy" id="1070528"/>
    <lineage>
        <taxon>unclassified sequences</taxon>
        <taxon>metagenomes</taxon>
        <taxon>organismal metagenomes</taxon>
    </lineage>
</organism>
<evidence type="ECO:0000256" key="3">
    <source>
        <dbReference type="ARBA" id="ARBA00022695"/>
    </source>
</evidence>
<evidence type="ECO:0000256" key="1">
    <source>
        <dbReference type="ARBA" id="ARBA00006115"/>
    </source>
</evidence>
<dbReference type="EC" id="2.7.7.13" evidence="2"/>
<dbReference type="Pfam" id="PF00483">
    <property type="entry name" value="NTP_transferase"/>
    <property type="match status" value="1"/>
</dbReference>
<dbReference type="PANTHER" id="PTHR46390">
    <property type="entry name" value="MANNOSE-1-PHOSPHATE GUANYLYLTRANSFERASE"/>
    <property type="match status" value="1"/>
</dbReference>
<dbReference type="InterPro" id="IPR051161">
    <property type="entry name" value="Mannose-6P_isomerase_type2"/>
</dbReference>
<dbReference type="InterPro" id="IPR005835">
    <property type="entry name" value="NTP_transferase_dom"/>
</dbReference>
<evidence type="ECO:0000256" key="2">
    <source>
        <dbReference type="ARBA" id="ARBA00012387"/>
    </source>
</evidence>
<dbReference type="AlphaFoldDB" id="A0A6C0JFL8"/>
<evidence type="ECO:0000259" key="8">
    <source>
        <dbReference type="Pfam" id="PF01050"/>
    </source>
</evidence>
<accession>A0A6C0JFL8</accession>
<dbReference type="Gene3D" id="2.60.120.10">
    <property type="entry name" value="Jelly Rolls"/>
    <property type="match status" value="1"/>
</dbReference>
<evidence type="ECO:0000256" key="4">
    <source>
        <dbReference type="ARBA" id="ARBA00022741"/>
    </source>
</evidence>
<evidence type="ECO:0000256" key="6">
    <source>
        <dbReference type="ARBA" id="ARBA00047343"/>
    </source>
</evidence>
<proteinExistence type="inferred from homology"/>
<sequence length="485" mass="55831">MVSFVILCGGSGSRLWPKSRAKLPKQLLKLTNEFSMFQNTVSRIYKMMSNNENYQVDKLKIICNIEHSHIIENQINEFNKTNSIHNTISYQIISEPKGRDSAAAICIASLLGDGLDDTFVLPCDHIFDDDEFLNCYNNCKKYLENSIITFGIKPTRVETGYGYIKIDNMHDNNTIQFVEKPDYDTAKQYFDDGNYLWNAGIFAFKNKNMITCFKKYADDIYRNCTETIQNTDLTSTKCIITLSGLPFINCRAISVDYAIMEKICCDCEIDVLKKTILYNSKWNDIGSYLSLYDELDKDINNNVLRGDILTINTNNCYIDSDNCLTAAVGLNNLIVVNTDDALLVCDSKNSQDVKKIVDKLKELNREEHLLHKIVFRPWGWYKNIEGNDNNGFKVKLITVYPGKRLSLQSHNFRTEHWVIVKGNAKVELDYKEYFLNCDESIYIPLKSVHRIENVGNINLEFTETQIGSYLGEDDIIRYQDDFGRV</sequence>
<keyword evidence="3" id="KW-0548">Nucleotidyltransferase</keyword>
<dbReference type="InterPro" id="IPR029044">
    <property type="entry name" value="Nucleotide-diphossugar_trans"/>
</dbReference>
<dbReference type="GO" id="GO:0005525">
    <property type="term" value="F:GTP binding"/>
    <property type="evidence" value="ECO:0007669"/>
    <property type="project" value="UniProtKB-KW"/>
</dbReference>
<keyword evidence="4" id="KW-0547">Nucleotide-binding</keyword>
<dbReference type="SUPFAM" id="SSF51182">
    <property type="entry name" value="RmlC-like cupins"/>
    <property type="match status" value="1"/>
</dbReference>
<dbReference type="EMBL" id="MN740397">
    <property type="protein sequence ID" value="QHU04399.1"/>
    <property type="molecule type" value="Genomic_DNA"/>
</dbReference>
<comment type="similarity">
    <text evidence="1">Belongs to the mannose-6-phosphate isomerase type 2 family.</text>
</comment>
<dbReference type="GO" id="GO:0009298">
    <property type="term" value="P:GDP-mannose biosynthetic process"/>
    <property type="evidence" value="ECO:0007669"/>
    <property type="project" value="TreeGrafter"/>
</dbReference>
<dbReference type="GO" id="GO:0004475">
    <property type="term" value="F:mannose-1-phosphate guanylyltransferase (GTP) activity"/>
    <property type="evidence" value="ECO:0007669"/>
    <property type="project" value="UniProtKB-EC"/>
</dbReference>
<protein>
    <recommendedName>
        <fullName evidence="2">mannose-1-phosphate guanylyltransferase</fullName>
        <ecNumber evidence="2">2.7.7.13</ecNumber>
    </recommendedName>
</protein>
<dbReference type="Pfam" id="PF01050">
    <property type="entry name" value="MannoseP_isomer"/>
    <property type="match status" value="1"/>
</dbReference>
<dbReference type="PANTHER" id="PTHR46390:SF1">
    <property type="entry name" value="MANNOSE-1-PHOSPHATE GUANYLYLTRANSFERASE"/>
    <property type="match status" value="1"/>
</dbReference>
<comment type="catalytic activity">
    <reaction evidence="6">
        <text>alpha-D-mannose 1-phosphate + GTP + H(+) = GDP-alpha-D-mannose + diphosphate</text>
        <dbReference type="Rhea" id="RHEA:15229"/>
        <dbReference type="ChEBI" id="CHEBI:15378"/>
        <dbReference type="ChEBI" id="CHEBI:33019"/>
        <dbReference type="ChEBI" id="CHEBI:37565"/>
        <dbReference type="ChEBI" id="CHEBI:57527"/>
        <dbReference type="ChEBI" id="CHEBI:58409"/>
        <dbReference type="EC" id="2.7.7.13"/>
    </reaction>
</comment>
<dbReference type="InterPro" id="IPR014710">
    <property type="entry name" value="RmlC-like_jellyroll"/>
</dbReference>
<dbReference type="GO" id="GO:0000271">
    <property type="term" value="P:polysaccharide biosynthetic process"/>
    <property type="evidence" value="ECO:0007669"/>
    <property type="project" value="InterPro"/>
</dbReference>
<reference evidence="10" key="1">
    <citation type="journal article" date="2020" name="Nature">
        <title>Giant virus diversity and host interactions through global metagenomics.</title>
        <authorList>
            <person name="Schulz F."/>
            <person name="Roux S."/>
            <person name="Paez-Espino D."/>
            <person name="Jungbluth S."/>
            <person name="Walsh D.A."/>
            <person name="Denef V.J."/>
            <person name="McMahon K.D."/>
            <person name="Konstantinidis K.T."/>
            <person name="Eloe-Fadrosh E.A."/>
            <person name="Kyrpides N.C."/>
            <person name="Woyke T."/>
        </authorList>
    </citation>
    <scope>NUCLEOTIDE SEQUENCE</scope>
    <source>
        <strain evidence="10">GVMAG-M-3300027708-39</strain>
    </source>
</reference>